<dbReference type="Proteomes" id="UP000054698">
    <property type="component" value="Unassembled WGS sequence"/>
</dbReference>
<name>A0A0W0U0L1_9GAMM</name>
<sequence length="77" mass="8417">MQLPWEKKLQVDTLVKETTRESYQSTAAAFARNVAELAPTGSIEKFINFLPPKAKIIDIGCGSGRDAQLFSTMGAEV</sequence>
<reference evidence="1 3" key="1">
    <citation type="submission" date="2015-11" db="EMBL/GenBank/DDBJ databases">
        <title>Genomic analysis of 38 Legionella species identifies large and diverse effector repertoires.</title>
        <authorList>
            <person name="Burstein D."/>
            <person name="Amaro F."/>
            <person name="Zusman T."/>
            <person name="Lifshitz Z."/>
            <person name="Cohen O."/>
            <person name="Gilbert J.A."/>
            <person name="Pupko T."/>
            <person name="Shuman H.A."/>
            <person name="Segal G."/>
        </authorList>
    </citation>
    <scope>NUCLEOTIDE SEQUENCE [LARGE SCALE GENOMIC DNA]</scope>
    <source>
        <strain evidence="1 3">WO-44C</strain>
    </source>
</reference>
<dbReference type="InterPro" id="IPR029063">
    <property type="entry name" value="SAM-dependent_MTases_sf"/>
</dbReference>
<dbReference type="PATRIC" id="fig|453.4.peg.1329"/>
<evidence type="ECO:0000313" key="3">
    <source>
        <dbReference type="Proteomes" id="UP000054698"/>
    </source>
</evidence>
<dbReference type="Gene3D" id="3.40.50.150">
    <property type="entry name" value="Vaccinia Virus protein VP39"/>
    <property type="match status" value="1"/>
</dbReference>
<dbReference type="STRING" id="453.Lfee_1233"/>
<dbReference type="OrthoDB" id="9804312at2"/>
<dbReference type="Proteomes" id="UP000251942">
    <property type="component" value="Unassembled WGS sequence"/>
</dbReference>
<dbReference type="EMBL" id="UASS01000037">
    <property type="protein sequence ID" value="SPX62302.1"/>
    <property type="molecule type" value="Genomic_DNA"/>
</dbReference>
<dbReference type="EMBL" id="LNYB01000033">
    <property type="protein sequence ID" value="KTD01196.1"/>
    <property type="molecule type" value="Genomic_DNA"/>
</dbReference>
<dbReference type="SUPFAM" id="SSF53335">
    <property type="entry name" value="S-adenosyl-L-methionine-dependent methyltransferases"/>
    <property type="match status" value="1"/>
</dbReference>
<protein>
    <recommendedName>
        <fullName evidence="5">Tellurite resistance protein TehB</fullName>
    </recommendedName>
</protein>
<keyword evidence="3" id="KW-1185">Reference proteome</keyword>
<evidence type="ECO:0008006" key="5">
    <source>
        <dbReference type="Google" id="ProtNLM"/>
    </source>
</evidence>
<evidence type="ECO:0000313" key="2">
    <source>
        <dbReference type="EMBL" id="SPX62302.1"/>
    </source>
</evidence>
<evidence type="ECO:0000313" key="4">
    <source>
        <dbReference type="Proteomes" id="UP000251942"/>
    </source>
</evidence>
<reference evidence="2 4" key="2">
    <citation type="submission" date="2018-06" db="EMBL/GenBank/DDBJ databases">
        <authorList>
            <consortium name="Pathogen Informatics"/>
            <person name="Doyle S."/>
        </authorList>
    </citation>
    <scope>NUCLEOTIDE SEQUENCE [LARGE SCALE GENOMIC DNA]</scope>
    <source>
        <strain evidence="2 4">NCTC12022</strain>
    </source>
</reference>
<accession>A0A0W0U0L1</accession>
<evidence type="ECO:0000313" key="1">
    <source>
        <dbReference type="EMBL" id="KTD01196.1"/>
    </source>
</evidence>
<proteinExistence type="predicted"/>
<dbReference type="RefSeq" id="WP_058444958.1">
    <property type="nucleotide sequence ID" value="NZ_CAAAHT010000037.1"/>
</dbReference>
<gene>
    <name evidence="1" type="ORF">Lfee_1233</name>
    <name evidence="2" type="ORF">NCTC12022_03060</name>
</gene>
<organism evidence="1 3">
    <name type="scientific">Legionella feeleii</name>
    <dbReference type="NCBI Taxonomy" id="453"/>
    <lineage>
        <taxon>Bacteria</taxon>
        <taxon>Pseudomonadati</taxon>
        <taxon>Pseudomonadota</taxon>
        <taxon>Gammaproteobacteria</taxon>
        <taxon>Legionellales</taxon>
        <taxon>Legionellaceae</taxon>
        <taxon>Legionella</taxon>
    </lineage>
</organism>
<dbReference type="AlphaFoldDB" id="A0A0W0U0L1"/>